<sequence>MKRTLSLLLIASAIALPTASAFAVPTQSAPTGISRLQVRQELYRAFLTGTMANDEMYTYPSPPANRAEIQAFRCGQARAHLSHSEFPSIVKSVCSS</sequence>
<dbReference type="OrthoDB" id="9113213at2"/>
<evidence type="ECO:0008006" key="4">
    <source>
        <dbReference type="Google" id="ProtNLM"/>
    </source>
</evidence>
<dbReference type="EMBL" id="FNKP01000003">
    <property type="protein sequence ID" value="SDR52055.1"/>
    <property type="molecule type" value="Genomic_DNA"/>
</dbReference>
<protein>
    <recommendedName>
        <fullName evidence="4">DUF4148 domain-containing protein</fullName>
    </recommendedName>
</protein>
<reference evidence="3" key="1">
    <citation type="submission" date="2016-10" db="EMBL/GenBank/DDBJ databases">
        <authorList>
            <person name="Varghese N."/>
        </authorList>
    </citation>
    <scope>NUCLEOTIDE SEQUENCE [LARGE SCALE GENOMIC DNA]</scope>
    <source>
        <strain evidence="3">GAS106B</strain>
    </source>
</reference>
<evidence type="ECO:0000313" key="2">
    <source>
        <dbReference type="EMBL" id="SDR52055.1"/>
    </source>
</evidence>
<organism evidence="2 3">
    <name type="scientific">Paraburkholderia fungorum</name>
    <dbReference type="NCBI Taxonomy" id="134537"/>
    <lineage>
        <taxon>Bacteria</taxon>
        <taxon>Pseudomonadati</taxon>
        <taxon>Pseudomonadota</taxon>
        <taxon>Betaproteobacteria</taxon>
        <taxon>Burkholderiales</taxon>
        <taxon>Burkholderiaceae</taxon>
        <taxon>Paraburkholderia</taxon>
    </lineage>
</organism>
<name>A0A1H1JR26_9BURK</name>
<accession>A0A1H1JR26</accession>
<feature type="chain" id="PRO_5010336251" description="DUF4148 domain-containing protein" evidence="1">
    <location>
        <begin position="24"/>
        <end position="96"/>
    </location>
</feature>
<dbReference type="InterPro" id="IPR025421">
    <property type="entry name" value="DUF4148"/>
</dbReference>
<proteinExistence type="predicted"/>
<gene>
    <name evidence="2" type="ORF">SAMN05443245_7092</name>
</gene>
<keyword evidence="3" id="KW-1185">Reference proteome</keyword>
<dbReference type="Proteomes" id="UP000183487">
    <property type="component" value="Unassembled WGS sequence"/>
</dbReference>
<feature type="signal peptide" evidence="1">
    <location>
        <begin position="1"/>
        <end position="23"/>
    </location>
</feature>
<dbReference type="RefSeq" id="WP_074772642.1">
    <property type="nucleotide sequence ID" value="NZ_FNKP01000003.1"/>
</dbReference>
<dbReference type="AlphaFoldDB" id="A0A1H1JR26"/>
<evidence type="ECO:0000313" key="3">
    <source>
        <dbReference type="Proteomes" id="UP000183487"/>
    </source>
</evidence>
<dbReference type="Pfam" id="PF13663">
    <property type="entry name" value="DUF4148"/>
    <property type="match status" value="1"/>
</dbReference>
<keyword evidence="1" id="KW-0732">Signal</keyword>
<evidence type="ECO:0000256" key="1">
    <source>
        <dbReference type="SAM" id="SignalP"/>
    </source>
</evidence>